<keyword evidence="15" id="KW-1185">Reference proteome</keyword>
<keyword evidence="7" id="KW-0007">Acetylation</keyword>
<accession>A0AAE1AHZ5</accession>
<gene>
    <name evidence="14" type="ORF">RRG08_041216</name>
</gene>
<dbReference type="Pfam" id="PF04969">
    <property type="entry name" value="CS"/>
    <property type="match status" value="1"/>
</dbReference>
<dbReference type="EMBL" id="JAWDGP010001777">
    <property type="protein sequence ID" value="KAK3788210.1"/>
    <property type="molecule type" value="Genomic_DNA"/>
</dbReference>
<dbReference type="InterPro" id="IPR037201">
    <property type="entry name" value="CacyBP_N"/>
</dbReference>
<dbReference type="GO" id="GO:0015631">
    <property type="term" value="F:tubulin binding"/>
    <property type="evidence" value="ECO:0007669"/>
    <property type="project" value="InterPro"/>
</dbReference>
<dbReference type="PROSITE" id="PS51203">
    <property type="entry name" value="CS"/>
    <property type="match status" value="1"/>
</dbReference>
<keyword evidence="10" id="KW-0175">Coiled coil</keyword>
<evidence type="ECO:0000259" key="12">
    <source>
        <dbReference type="PROSITE" id="PS51048"/>
    </source>
</evidence>
<comment type="caution">
    <text evidence="14">The sequence shown here is derived from an EMBL/GenBank/DDBJ whole genome shotgun (WGS) entry which is preliminary data.</text>
</comment>
<dbReference type="SUPFAM" id="SSF49764">
    <property type="entry name" value="HSP20-like chaperones"/>
    <property type="match status" value="1"/>
</dbReference>
<keyword evidence="8" id="KW-0539">Nucleus</keyword>
<dbReference type="Gene3D" id="2.60.40.790">
    <property type="match status" value="1"/>
</dbReference>
<evidence type="ECO:0000256" key="5">
    <source>
        <dbReference type="ARBA" id="ARBA00022553"/>
    </source>
</evidence>
<feature type="region of interest" description="Disordered" evidence="11">
    <location>
        <begin position="168"/>
        <end position="201"/>
    </location>
</feature>
<dbReference type="InterPro" id="IPR052289">
    <property type="entry name" value="Calcyclin-binding_UBL-bridge"/>
</dbReference>
<sequence>MSTSNELKLDLAEYEQLHKTAKRLKVQQSLSREIEKLRREIATAEAREEAKAAQSQSNDNFAVSSDGSRLYQENITNYAWDQSDKFMKLYLTLDNLASIGDQDVQSEFTDRSVTVKVKFQKKICTLHIARLCESILGKESYVKKKSDYVLVMMKKSEAGKTWPWVTEREKKSKEKDKPKVDDSDPSAGITSLLKNMYDEGDDEMKRTISKAFYESQMKQATGADPMSDL</sequence>
<evidence type="ECO:0000256" key="11">
    <source>
        <dbReference type="SAM" id="MobiDB-lite"/>
    </source>
</evidence>
<evidence type="ECO:0000313" key="14">
    <source>
        <dbReference type="EMBL" id="KAK3788210.1"/>
    </source>
</evidence>
<evidence type="ECO:0000256" key="9">
    <source>
        <dbReference type="ARBA" id="ARBA00025145"/>
    </source>
</evidence>
<feature type="domain" description="CS" evidence="13">
    <location>
        <begin position="73"/>
        <end position="166"/>
    </location>
</feature>
<evidence type="ECO:0000256" key="2">
    <source>
        <dbReference type="ARBA" id="ARBA00004496"/>
    </source>
</evidence>
<reference evidence="14" key="1">
    <citation type="journal article" date="2023" name="G3 (Bethesda)">
        <title>A reference genome for the long-term kleptoplast-retaining sea slug Elysia crispata morphotype clarki.</title>
        <authorList>
            <person name="Eastman K.E."/>
            <person name="Pendleton A.L."/>
            <person name="Shaikh M.A."/>
            <person name="Suttiyut T."/>
            <person name="Ogas R."/>
            <person name="Tomko P."/>
            <person name="Gavelis G."/>
            <person name="Widhalm J.R."/>
            <person name="Wisecaver J.H."/>
        </authorList>
    </citation>
    <scope>NUCLEOTIDE SEQUENCE</scope>
    <source>
        <strain evidence="14">ECLA1</strain>
    </source>
</reference>
<evidence type="ECO:0000256" key="1">
    <source>
        <dbReference type="ARBA" id="ARBA00004123"/>
    </source>
</evidence>
<organism evidence="14 15">
    <name type="scientific">Elysia crispata</name>
    <name type="common">lettuce slug</name>
    <dbReference type="NCBI Taxonomy" id="231223"/>
    <lineage>
        <taxon>Eukaryota</taxon>
        <taxon>Metazoa</taxon>
        <taxon>Spiralia</taxon>
        <taxon>Lophotrochozoa</taxon>
        <taxon>Mollusca</taxon>
        <taxon>Gastropoda</taxon>
        <taxon>Heterobranchia</taxon>
        <taxon>Euthyneura</taxon>
        <taxon>Panpulmonata</taxon>
        <taxon>Sacoglossa</taxon>
        <taxon>Placobranchoidea</taxon>
        <taxon>Plakobranchidae</taxon>
        <taxon>Elysia</taxon>
    </lineage>
</organism>
<dbReference type="InterPro" id="IPR007699">
    <property type="entry name" value="SGS_dom"/>
</dbReference>
<evidence type="ECO:0000256" key="10">
    <source>
        <dbReference type="SAM" id="Coils"/>
    </source>
</evidence>
<feature type="compositionally biased region" description="Basic and acidic residues" evidence="11">
    <location>
        <begin position="168"/>
        <end position="182"/>
    </location>
</feature>
<evidence type="ECO:0000256" key="3">
    <source>
        <dbReference type="ARBA" id="ARBA00015702"/>
    </source>
</evidence>
<dbReference type="GO" id="GO:0007507">
    <property type="term" value="P:heart development"/>
    <property type="evidence" value="ECO:0007669"/>
    <property type="project" value="TreeGrafter"/>
</dbReference>
<dbReference type="Proteomes" id="UP001283361">
    <property type="component" value="Unassembled WGS sequence"/>
</dbReference>
<dbReference type="AlphaFoldDB" id="A0AAE1AHZ5"/>
<keyword evidence="4" id="KW-0963">Cytoplasm</keyword>
<evidence type="ECO:0000256" key="7">
    <source>
        <dbReference type="ARBA" id="ARBA00022990"/>
    </source>
</evidence>
<keyword evidence="6" id="KW-0833">Ubl conjugation pathway</keyword>
<dbReference type="InterPro" id="IPR007052">
    <property type="entry name" value="CS_dom"/>
</dbReference>
<dbReference type="GO" id="GO:0044548">
    <property type="term" value="F:S100 protein binding"/>
    <property type="evidence" value="ECO:0007669"/>
    <property type="project" value="InterPro"/>
</dbReference>
<feature type="domain" description="SGS" evidence="12">
    <location>
        <begin position="150"/>
        <end position="229"/>
    </location>
</feature>
<dbReference type="InterPro" id="IPR015120">
    <property type="entry name" value="Siah-Interact_N"/>
</dbReference>
<comment type="subcellular location">
    <subcellularLocation>
        <location evidence="2">Cytoplasm</location>
    </subcellularLocation>
    <subcellularLocation>
        <location evidence="1">Nucleus</location>
    </subcellularLocation>
</comment>
<protein>
    <recommendedName>
        <fullName evidence="3">Calcyclin-binding protein</fullName>
    </recommendedName>
</protein>
<feature type="coiled-coil region" evidence="10">
    <location>
        <begin position="4"/>
        <end position="54"/>
    </location>
</feature>
<dbReference type="InterPro" id="IPR008978">
    <property type="entry name" value="HSP20-like_chaperone"/>
</dbReference>
<dbReference type="CDD" id="cd06468">
    <property type="entry name" value="p23_CacyBP"/>
    <property type="match status" value="1"/>
</dbReference>
<dbReference type="PANTHER" id="PTHR13164:SF3">
    <property type="entry name" value="CALCYCLIN-BINDING PROTEIN"/>
    <property type="match status" value="1"/>
</dbReference>
<proteinExistence type="predicted"/>
<dbReference type="SUPFAM" id="SSF140106">
    <property type="entry name" value="Calcyclin-binding protein-like"/>
    <property type="match status" value="1"/>
</dbReference>
<name>A0AAE1AHZ5_9GAST</name>
<dbReference type="PANTHER" id="PTHR13164">
    <property type="entry name" value="CALICYLIN BINDING PROTEIN"/>
    <property type="match status" value="1"/>
</dbReference>
<keyword evidence="5" id="KW-0597">Phosphoprotein</keyword>
<dbReference type="GO" id="GO:0005634">
    <property type="term" value="C:nucleus"/>
    <property type="evidence" value="ECO:0007669"/>
    <property type="project" value="UniProtKB-SubCell"/>
</dbReference>
<dbReference type="GO" id="GO:0031625">
    <property type="term" value="F:ubiquitin protein ligase binding"/>
    <property type="evidence" value="ECO:0007669"/>
    <property type="project" value="InterPro"/>
</dbReference>
<dbReference type="GO" id="GO:0005737">
    <property type="term" value="C:cytoplasm"/>
    <property type="evidence" value="ECO:0007669"/>
    <property type="project" value="UniProtKB-SubCell"/>
</dbReference>
<evidence type="ECO:0000256" key="4">
    <source>
        <dbReference type="ARBA" id="ARBA00022490"/>
    </source>
</evidence>
<dbReference type="Pfam" id="PF09032">
    <property type="entry name" value="Siah-Interact_N"/>
    <property type="match status" value="1"/>
</dbReference>
<evidence type="ECO:0000256" key="6">
    <source>
        <dbReference type="ARBA" id="ARBA00022786"/>
    </source>
</evidence>
<evidence type="ECO:0000256" key="8">
    <source>
        <dbReference type="ARBA" id="ARBA00023242"/>
    </source>
</evidence>
<evidence type="ECO:0000259" key="13">
    <source>
        <dbReference type="PROSITE" id="PS51203"/>
    </source>
</evidence>
<evidence type="ECO:0000313" key="15">
    <source>
        <dbReference type="Proteomes" id="UP001283361"/>
    </source>
</evidence>
<comment type="function">
    <text evidence="9">May be involved in calcium-dependent ubiquitination and subsequent proteasomal degradation of target proteins. Probably serves as a molecular bridge in ubiquitin E3 complexes. Participates in the ubiquitin-mediated degradation of beta-catenin (CTNNB1).</text>
</comment>
<dbReference type="PROSITE" id="PS51048">
    <property type="entry name" value="SGS"/>
    <property type="match status" value="1"/>
</dbReference>
<dbReference type="InterPro" id="IPR037893">
    <property type="entry name" value="CS_CacyBP"/>
</dbReference>